<evidence type="ECO:0000313" key="1">
    <source>
        <dbReference type="EMBL" id="MBS2550571.1"/>
    </source>
</evidence>
<proteinExistence type="predicted"/>
<comment type="caution">
    <text evidence="1">The sequence shown here is derived from an EMBL/GenBank/DDBJ whole genome shotgun (WGS) entry which is preliminary data.</text>
</comment>
<dbReference type="Proteomes" id="UP000730482">
    <property type="component" value="Unassembled WGS sequence"/>
</dbReference>
<accession>A0ABS5KWX4</accession>
<dbReference type="EMBL" id="JAAFYZ010000107">
    <property type="protein sequence ID" value="MBS2550571.1"/>
    <property type="molecule type" value="Genomic_DNA"/>
</dbReference>
<name>A0ABS5KWX4_9ACTN</name>
<reference evidence="1 2" key="1">
    <citation type="submission" date="2020-02" db="EMBL/GenBank/DDBJ databases">
        <title>Acidophilic actinobacteria isolated from forest soil.</title>
        <authorList>
            <person name="Golinska P."/>
        </authorList>
    </citation>
    <scope>NUCLEOTIDE SEQUENCE [LARGE SCALE GENOMIC DNA]</scope>
    <source>
        <strain evidence="1 2">NL8</strain>
    </source>
</reference>
<evidence type="ECO:0000313" key="2">
    <source>
        <dbReference type="Proteomes" id="UP000730482"/>
    </source>
</evidence>
<evidence type="ECO:0008006" key="3">
    <source>
        <dbReference type="Google" id="ProtNLM"/>
    </source>
</evidence>
<dbReference type="SUPFAM" id="SSF56059">
    <property type="entry name" value="Glutathione synthetase ATP-binding domain-like"/>
    <property type="match status" value="1"/>
</dbReference>
<keyword evidence="2" id="KW-1185">Reference proteome</keyword>
<dbReference type="RefSeq" id="WP_212013630.1">
    <property type="nucleotide sequence ID" value="NZ_JAAFYZ010000107.1"/>
</dbReference>
<sequence length="455" mass="49389">MDRSSLTEQYLDRLRRASATASELIGRQPSLPASYYPDGLLPRPLFLGRQELDRVVADLENFRAALVSLPDKVFGGDLAAFARAAGMTERQIAAVLRGPRGALSRICRVDLYLSDTGFKVLEANMSSSLGGFDNVEVCRMLLEHPVLAEFADQHGLGYTDTMSELLHSMFVETGFDPGGAGPAPVVAVADTLTSFTGRYGPFNREFAEHLRGLGIDAEACHVGQFDYHDDRVWLDGRAVDIVLRFFIAEDLLESPDAAGLIEQVLDAAAADQVKLFSALDVEVFASKAALAMLSDEANRHLFTEQERASLDRILPWTRMLRPGTVSLEDGSRVDLIGYALTHQRELALKPAGSYGGKGVVLGWEEAVTPDIWRDRVTAAVGGPFVLQRRIQPVTELFPDEDGELRPWVVVWGMFSAVNGFAGVQVRGVALDAETGVVCVANGARATSVLHEAGVS</sequence>
<gene>
    <name evidence="1" type="ORF">KGQ19_27235</name>
</gene>
<organism evidence="1 2">
    <name type="scientific">Catenulispora pinistramenti</name>
    <dbReference type="NCBI Taxonomy" id="2705254"/>
    <lineage>
        <taxon>Bacteria</taxon>
        <taxon>Bacillati</taxon>
        <taxon>Actinomycetota</taxon>
        <taxon>Actinomycetes</taxon>
        <taxon>Catenulisporales</taxon>
        <taxon>Catenulisporaceae</taxon>
        <taxon>Catenulispora</taxon>
    </lineage>
</organism>
<protein>
    <recommendedName>
        <fullName evidence="3">Glutathionylspermidine synthase pre-ATP-grasp-like domain-containing protein</fullName>
    </recommendedName>
</protein>